<feature type="transmembrane region" description="Helical" evidence="5">
    <location>
        <begin position="376"/>
        <end position="395"/>
    </location>
</feature>
<keyword evidence="7" id="KW-0436">Ligase</keyword>
<feature type="transmembrane region" description="Helical" evidence="5">
    <location>
        <begin position="106"/>
        <end position="123"/>
    </location>
</feature>
<feature type="transmembrane region" description="Helical" evidence="5">
    <location>
        <begin position="130"/>
        <end position="150"/>
    </location>
</feature>
<gene>
    <name evidence="7" type="ORF">ACFL27_05845</name>
</gene>
<feature type="transmembrane region" description="Helical" evidence="5">
    <location>
        <begin position="345"/>
        <end position="364"/>
    </location>
</feature>
<feature type="transmembrane region" description="Helical" evidence="5">
    <location>
        <begin position="259"/>
        <end position="281"/>
    </location>
</feature>
<dbReference type="EMBL" id="JBHPBY010000055">
    <property type="protein sequence ID" value="MFC1849715.1"/>
    <property type="molecule type" value="Genomic_DNA"/>
</dbReference>
<feature type="transmembrane region" description="Helical" evidence="5">
    <location>
        <begin position="75"/>
        <end position="94"/>
    </location>
</feature>
<keyword evidence="8" id="KW-1185">Reference proteome</keyword>
<dbReference type="PANTHER" id="PTHR37422">
    <property type="entry name" value="TEICHURONIC ACID BIOSYNTHESIS PROTEIN TUAE"/>
    <property type="match status" value="1"/>
</dbReference>
<accession>A0ABV6YU32</accession>
<keyword evidence="2 5" id="KW-0812">Transmembrane</keyword>
<evidence type="ECO:0000256" key="4">
    <source>
        <dbReference type="ARBA" id="ARBA00023136"/>
    </source>
</evidence>
<feature type="transmembrane region" description="Helical" evidence="5">
    <location>
        <begin position="18"/>
        <end position="36"/>
    </location>
</feature>
<dbReference type="InterPro" id="IPR051533">
    <property type="entry name" value="WaaL-like"/>
</dbReference>
<feature type="transmembrane region" description="Helical" evidence="5">
    <location>
        <begin position="226"/>
        <end position="253"/>
    </location>
</feature>
<comment type="caution">
    <text evidence="7">The sequence shown here is derived from an EMBL/GenBank/DDBJ whole genome shotgun (WGS) entry which is preliminary data.</text>
</comment>
<reference evidence="7 8" key="1">
    <citation type="submission" date="2024-09" db="EMBL/GenBank/DDBJ databases">
        <title>Laminarin stimulates single cell rates of sulfate reduction while oxygen inhibits transcriptomic activity in coastal marine sediment.</title>
        <authorList>
            <person name="Lindsay M."/>
            <person name="Orcutt B."/>
            <person name="Emerson D."/>
            <person name="Stepanauskas R."/>
            <person name="D'Angelo T."/>
        </authorList>
    </citation>
    <scope>NUCLEOTIDE SEQUENCE [LARGE SCALE GENOMIC DNA]</scope>
    <source>
        <strain evidence="7">SAG AM-311-K15</strain>
    </source>
</reference>
<evidence type="ECO:0000256" key="2">
    <source>
        <dbReference type="ARBA" id="ARBA00022692"/>
    </source>
</evidence>
<evidence type="ECO:0000313" key="8">
    <source>
        <dbReference type="Proteomes" id="UP001594351"/>
    </source>
</evidence>
<evidence type="ECO:0000256" key="1">
    <source>
        <dbReference type="ARBA" id="ARBA00004141"/>
    </source>
</evidence>
<keyword evidence="3 5" id="KW-1133">Transmembrane helix</keyword>
<dbReference type="GO" id="GO:0016874">
    <property type="term" value="F:ligase activity"/>
    <property type="evidence" value="ECO:0007669"/>
    <property type="project" value="UniProtKB-KW"/>
</dbReference>
<dbReference type="Pfam" id="PF04932">
    <property type="entry name" value="Wzy_C"/>
    <property type="match status" value="1"/>
</dbReference>
<dbReference type="InterPro" id="IPR007016">
    <property type="entry name" value="O-antigen_ligase-rel_domated"/>
</dbReference>
<dbReference type="PANTHER" id="PTHR37422:SF23">
    <property type="entry name" value="TEICHURONIC ACID BIOSYNTHESIS PROTEIN TUAE"/>
    <property type="match status" value="1"/>
</dbReference>
<feature type="transmembrane region" description="Helical" evidence="5">
    <location>
        <begin position="195"/>
        <end position="214"/>
    </location>
</feature>
<evidence type="ECO:0000259" key="6">
    <source>
        <dbReference type="Pfam" id="PF04932"/>
    </source>
</evidence>
<protein>
    <submittedName>
        <fullName evidence="7">O-antigen ligase family protein</fullName>
    </submittedName>
</protein>
<dbReference type="Proteomes" id="UP001594351">
    <property type="component" value="Unassembled WGS sequence"/>
</dbReference>
<proteinExistence type="predicted"/>
<name>A0ABV6YU32_UNCC1</name>
<evidence type="ECO:0000313" key="7">
    <source>
        <dbReference type="EMBL" id="MFC1849715.1"/>
    </source>
</evidence>
<sequence>MLQHKIETLPEESLTGKLIRFTFIIFILLIPFQIYFDIYGDLSLTVITIILFVLLLLLSYSLGGPFQLLKIDHQIMLYIYLFMASMILSAVLANDALVSLKYCLKWLVLMTTYIMVYWSIIFLPDREDFFLILTVTASIITSIGIFFFVLGEEAFQEFLTTRAAALFIDPATIRFGEINWFKGGGTGGTFFNRNWYAAFLGMILPFCLVRGILVKEKRLFWFGSSFLLIAGLLISLSRGGWLGFICFVFVSLLLFKKHYWKIIVVLFVGAIVTGVTVSIISPSLWASLLERSATILVVDYRINRISIWSQSLDALKSNPLIGIGVANNPLGSAHSNFLQILIEQGIIGLTVFIMILLTLIQQLLVKVKLVEEIKDYVLGISLLGTWIWFSVQGLLSTTLFNEKMFVTFACLLAITTRFLETERQEV</sequence>
<feature type="domain" description="O-antigen ligase-related" evidence="6">
    <location>
        <begin position="225"/>
        <end position="353"/>
    </location>
</feature>
<evidence type="ECO:0000256" key="3">
    <source>
        <dbReference type="ARBA" id="ARBA00022989"/>
    </source>
</evidence>
<evidence type="ECO:0000256" key="5">
    <source>
        <dbReference type="SAM" id="Phobius"/>
    </source>
</evidence>
<feature type="transmembrane region" description="Helical" evidence="5">
    <location>
        <begin position="42"/>
        <end position="63"/>
    </location>
</feature>
<keyword evidence="4 5" id="KW-0472">Membrane</keyword>
<organism evidence="7 8">
    <name type="scientific">candidate division CSSED10-310 bacterium</name>
    <dbReference type="NCBI Taxonomy" id="2855610"/>
    <lineage>
        <taxon>Bacteria</taxon>
        <taxon>Bacteria division CSSED10-310</taxon>
    </lineage>
</organism>
<comment type="subcellular location">
    <subcellularLocation>
        <location evidence="1">Membrane</location>
        <topology evidence="1">Multi-pass membrane protein</topology>
    </subcellularLocation>
</comment>